<protein>
    <recommendedName>
        <fullName evidence="3">Type II toxin-antitoxin system HicB family antitoxin</fullName>
    </recommendedName>
</protein>
<name>A0ABV7ZEJ6_9DEIO</name>
<evidence type="ECO:0008006" key="3">
    <source>
        <dbReference type="Google" id="ProtNLM"/>
    </source>
</evidence>
<dbReference type="EMBL" id="JBHRZG010000024">
    <property type="protein sequence ID" value="MFC3834808.1"/>
    <property type="molecule type" value="Genomic_DNA"/>
</dbReference>
<comment type="caution">
    <text evidence="1">The sequence shown here is derived from an EMBL/GenBank/DDBJ whole genome shotgun (WGS) entry which is preliminary data.</text>
</comment>
<accession>A0ABV7ZEJ6</accession>
<evidence type="ECO:0000313" key="2">
    <source>
        <dbReference type="Proteomes" id="UP001595803"/>
    </source>
</evidence>
<keyword evidence="2" id="KW-1185">Reference proteome</keyword>
<organism evidence="1 2">
    <name type="scientific">Deinococcus rufus</name>
    <dbReference type="NCBI Taxonomy" id="2136097"/>
    <lineage>
        <taxon>Bacteria</taxon>
        <taxon>Thermotogati</taxon>
        <taxon>Deinococcota</taxon>
        <taxon>Deinococci</taxon>
        <taxon>Deinococcales</taxon>
        <taxon>Deinococcaceae</taxon>
        <taxon>Deinococcus</taxon>
    </lineage>
</organism>
<proteinExistence type="predicted"/>
<sequence>MTRFQIQRDAQGLTFVAEVPDAQPGETFATRREADEQLLDSIRKQDMTPEAWVSLEYLRLN</sequence>
<dbReference type="RefSeq" id="WP_322472207.1">
    <property type="nucleotide sequence ID" value="NZ_JBHRZG010000024.1"/>
</dbReference>
<dbReference type="Proteomes" id="UP001595803">
    <property type="component" value="Unassembled WGS sequence"/>
</dbReference>
<evidence type="ECO:0000313" key="1">
    <source>
        <dbReference type="EMBL" id="MFC3834808.1"/>
    </source>
</evidence>
<reference evidence="2" key="1">
    <citation type="journal article" date="2019" name="Int. J. Syst. Evol. Microbiol.">
        <title>The Global Catalogue of Microorganisms (GCM) 10K type strain sequencing project: providing services to taxonomists for standard genome sequencing and annotation.</title>
        <authorList>
            <consortium name="The Broad Institute Genomics Platform"/>
            <consortium name="The Broad Institute Genome Sequencing Center for Infectious Disease"/>
            <person name="Wu L."/>
            <person name="Ma J."/>
        </authorList>
    </citation>
    <scope>NUCLEOTIDE SEQUENCE [LARGE SCALE GENOMIC DNA]</scope>
    <source>
        <strain evidence="2">CCTCC AB 2017081</strain>
    </source>
</reference>
<gene>
    <name evidence="1" type="ORF">ACFOSB_18270</name>
</gene>